<dbReference type="Pfam" id="PF23381">
    <property type="entry name" value="Beta-prop_IFT122_1st"/>
    <property type="match status" value="1"/>
</dbReference>
<dbReference type="InterPro" id="IPR036322">
    <property type="entry name" value="WD40_repeat_dom_sf"/>
</dbReference>
<feature type="repeat" description="WD" evidence="4">
    <location>
        <begin position="898"/>
        <end position="935"/>
    </location>
</feature>
<evidence type="ECO:0000259" key="6">
    <source>
        <dbReference type="Pfam" id="PF23381"/>
    </source>
</evidence>
<dbReference type="PROSITE" id="PS50294">
    <property type="entry name" value="WD_REPEATS_REGION"/>
    <property type="match status" value="13"/>
</dbReference>
<dbReference type="InterPro" id="IPR001680">
    <property type="entry name" value="WD40_rpt"/>
</dbReference>
<feature type="repeat" description="WD" evidence="4">
    <location>
        <begin position="772"/>
        <end position="813"/>
    </location>
</feature>
<dbReference type="AlphaFoldDB" id="A0A0F5YKI4"/>
<feature type="repeat" description="WD" evidence="4">
    <location>
        <begin position="1110"/>
        <end position="1151"/>
    </location>
</feature>
<dbReference type="PANTHER" id="PTHR19848:SF8">
    <property type="entry name" value="F-BOX AND WD REPEAT DOMAIN CONTAINING 7"/>
    <property type="match status" value="1"/>
</dbReference>
<keyword evidence="2 4" id="KW-0853">WD repeat</keyword>
<dbReference type="InterPro" id="IPR019775">
    <property type="entry name" value="WD40_repeat_CS"/>
</dbReference>
<dbReference type="PANTHER" id="PTHR19848">
    <property type="entry name" value="WD40 REPEAT PROTEIN"/>
    <property type="match status" value="1"/>
</dbReference>
<feature type="domain" description="NB-ARC" evidence="5">
    <location>
        <begin position="118"/>
        <end position="222"/>
    </location>
</feature>
<dbReference type="InterPro" id="IPR002182">
    <property type="entry name" value="NB-ARC"/>
</dbReference>
<dbReference type="Pfam" id="PF00400">
    <property type="entry name" value="WD40"/>
    <property type="match status" value="6"/>
</dbReference>
<dbReference type="SUPFAM" id="SSF52540">
    <property type="entry name" value="P-loop containing nucleoside triphosphate hydrolases"/>
    <property type="match status" value="1"/>
</dbReference>
<dbReference type="GO" id="GO:0043531">
    <property type="term" value="F:ADP binding"/>
    <property type="evidence" value="ECO:0007669"/>
    <property type="project" value="InterPro"/>
</dbReference>
<feature type="repeat" description="WD" evidence="4">
    <location>
        <begin position="688"/>
        <end position="729"/>
    </location>
</feature>
<feature type="domain" description="EML-like second beta-propeller" evidence="7">
    <location>
        <begin position="992"/>
        <end position="1151"/>
    </location>
</feature>
<evidence type="ECO:0000259" key="5">
    <source>
        <dbReference type="Pfam" id="PF00931"/>
    </source>
</evidence>
<proteinExistence type="predicted"/>
<feature type="repeat" description="WD" evidence="4">
    <location>
        <begin position="730"/>
        <end position="771"/>
    </location>
</feature>
<dbReference type="PRINTS" id="PR00364">
    <property type="entry name" value="DISEASERSIST"/>
</dbReference>
<comment type="caution">
    <text evidence="9">The sequence shown here is derived from an EMBL/GenBank/DDBJ whole genome shotgun (WGS) entry which is preliminary data.</text>
</comment>
<dbReference type="OrthoDB" id="567898at2"/>
<feature type="repeat" description="WD" evidence="4">
    <location>
        <begin position="856"/>
        <end position="897"/>
    </location>
</feature>
<dbReference type="Pfam" id="PF26355">
    <property type="entry name" value="HTH_VMAP-M9"/>
    <property type="match status" value="1"/>
</dbReference>
<protein>
    <recommendedName>
        <fullName evidence="1">Intraflagellar transport protein 122 homolog</fullName>
    </recommendedName>
</protein>
<evidence type="ECO:0000313" key="10">
    <source>
        <dbReference type="Proteomes" id="UP000033607"/>
    </source>
</evidence>
<organism evidence="9 10">
    <name type="scientific">Limnoraphis robusta CS-951</name>
    <dbReference type="NCBI Taxonomy" id="1637645"/>
    <lineage>
        <taxon>Bacteria</taxon>
        <taxon>Bacillati</taxon>
        <taxon>Cyanobacteriota</taxon>
        <taxon>Cyanophyceae</taxon>
        <taxon>Oscillatoriophycideae</taxon>
        <taxon>Oscillatoriales</taxon>
        <taxon>Sirenicapillariaceae</taxon>
        <taxon>Limnoraphis</taxon>
    </lineage>
</organism>
<feature type="repeat" description="WD" evidence="4">
    <location>
        <begin position="604"/>
        <end position="645"/>
    </location>
</feature>
<dbReference type="Proteomes" id="UP000033607">
    <property type="component" value="Unassembled WGS sequence"/>
</dbReference>
<dbReference type="Gene3D" id="2.160.20.80">
    <property type="entry name" value="E3 ubiquitin-protein ligase SopA"/>
    <property type="match status" value="1"/>
</dbReference>
<dbReference type="InterPro" id="IPR056153">
    <property type="entry name" value="Beta-prop_IFT122_1st"/>
</dbReference>
<evidence type="ECO:0000259" key="8">
    <source>
        <dbReference type="Pfam" id="PF26355"/>
    </source>
</evidence>
<dbReference type="RefSeq" id="WP_046277275.1">
    <property type="nucleotide sequence ID" value="NZ_LATL02000067.1"/>
</dbReference>
<feature type="domain" description="vWA-MoxR associated protein N-terminal HTH" evidence="8">
    <location>
        <begin position="1"/>
        <end position="84"/>
    </location>
</feature>
<feature type="repeat" description="WD" evidence="4">
    <location>
        <begin position="944"/>
        <end position="985"/>
    </location>
</feature>
<name>A0A0F5YKI4_9CYAN</name>
<dbReference type="PRINTS" id="PR00320">
    <property type="entry name" value="GPROTEINBRPT"/>
</dbReference>
<feature type="domain" description="IFT122 first beta-propeller" evidence="6">
    <location>
        <begin position="658"/>
        <end position="802"/>
    </location>
</feature>
<dbReference type="Gene3D" id="2.130.10.10">
    <property type="entry name" value="YVTN repeat-like/Quinoprotein amine dehydrogenase"/>
    <property type="match status" value="6"/>
</dbReference>
<evidence type="ECO:0000259" key="7">
    <source>
        <dbReference type="Pfam" id="PF23414"/>
    </source>
</evidence>
<evidence type="ECO:0000313" key="9">
    <source>
        <dbReference type="EMBL" id="KKD39273.1"/>
    </source>
</evidence>
<dbReference type="PATRIC" id="fig|1637645.4.peg.1240"/>
<feature type="repeat" description="WD" evidence="4">
    <location>
        <begin position="985"/>
        <end position="1026"/>
    </location>
</feature>
<feature type="repeat" description="WD" evidence="4">
    <location>
        <begin position="814"/>
        <end position="855"/>
    </location>
</feature>
<feature type="repeat" description="WD" evidence="4">
    <location>
        <begin position="646"/>
        <end position="687"/>
    </location>
</feature>
<gene>
    <name evidence="9" type="ORF">WN50_04310</name>
</gene>
<accession>A0A0F5YKI4</accession>
<sequence>MEIEQTIKQIQERVYRQTGKYLKSVQVEILQGVLKDQKYRIIANRTKREENSIKKEASLLWKQLGDVFGEKVTKPYLKQVVERQFSTSSPVSNSSNQQSDSYQDWADSPDVGDFLGRETDLNTLKEWIIRDRCRLIAVVGLPGKGKTSLTVQLAQEITGEFQGVIWRSLLNSLSIQDLIKDWILFLSHQEKTDLPDSLEQQICLLISYLKQNRYLFILDNVETILTAGTEGIKYKSGSENYHQLLEKIAEVSHQSCFLLTSRIKIRHLEKFAGQHQPVRFFQLGGLTVDPAKQLVEQKGEFFATETEWEQLINLYRGNPLALKLTACHIQNVFGGNIGEFLKNNSLFFQDIRELLDWHFQSSIPEEHQILYWLAIHREPVSLLELKTHLVSPLYQHHLSDYLDCLQGRMLLEKTADQNRFTLQPVLMEYVTEKLIATVTQELIVGEFNLFNRYALMLATTKDYIRTSQIRTIIHPIIEALLGQFQTVSHLETHLKSLIRQTQEKSPLTPGYIGGNLINLLCTLEINLTGYDFSNLTIWQANLQGIKLHYVDFSNCHFKNTVFTQCFGGIHALAFTPDGQILAAGDSEGMIRFLNVETGEILTTFGKHKWWVASLAFSSDGQKLVSSSLDHTVKVWDGKTGQLLHSLEGHNEWVWTATFSPDGQIIASGSNDQTIKLWDANNGQLLKTIKGHQAWVLSVAFSPNQAILASGSYDKTIKLWDVKTGECLQTITGSHDAIWCVAFSPDGRQLASCGYEKIIRIWEIETGKCEQILQGHKKEIKVLAWSPDGQTIASGCFDSIVKFWSVKTGSCLASLKQYKTGIRTLAFSPDNQTVATGDNDQIIKLWNRQTGKCLQTFRGYTNWVWSLALSPDGQMLASSHLDHQVRLWNSETGDCLKTLTGHQAWVWSVAFSPDGKTVASSSDDETIRLWDVNTGNCWKCLNYSTEYYQGGIWTIAFSSDGFYLASGGQDTTVKVWNLQTDELTVLTGHQGWVWRLAFHPQAAILASASDDKTIKVWDVKTQECLHTFPEKNNIRSIAFNFEGSLLASGSEDKTVKVWDLKTGKCLHTLFGHEGWIWSVDFSPDSQILASGGDDCTVKLWERKTGNCLHTLAEHDSTVTSVMFNRYRHKMMSASSDGKIKQWEVETGKCLKSLIVPNIYHQMKIGNVQGFIEAQKEALKGLGAVDKSGF</sequence>
<dbReference type="EMBL" id="LATL02000067">
    <property type="protein sequence ID" value="KKD39273.1"/>
    <property type="molecule type" value="Genomic_DNA"/>
</dbReference>
<reference evidence="9 10" key="1">
    <citation type="submission" date="2015-06" db="EMBL/GenBank/DDBJ databases">
        <title>Draft genome assembly of filamentous brackish cyanobacterium Limnoraphis robusta strain CS-951.</title>
        <authorList>
            <person name="Willis A."/>
            <person name="Parks M."/>
            <person name="Burford M.A."/>
        </authorList>
    </citation>
    <scope>NUCLEOTIDE SEQUENCE [LARGE SCALE GENOMIC DNA]</scope>
    <source>
        <strain evidence="9 10">CS-951</strain>
    </source>
</reference>
<keyword evidence="3" id="KW-0677">Repeat</keyword>
<dbReference type="Gene3D" id="3.40.50.300">
    <property type="entry name" value="P-loop containing nucleotide triphosphate hydrolases"/>
    <property type="match status" value="1"/>
</dbReference>
<dbReference type="Pfam" id="PF00931">
    <property type="entry name" value="NB-ARC"/>
    <property type="match status" value="1"/>
</dbReference>
<feature type="repeat" description="WD" evidence="4">
    <location>
        <begin position="1026"/>
        <end position="1067"/>
    </location>
</feature>
<dbReference type="InterPro" id="IPR055442">
    <property type="entry name" value="Beta-prop_EML-like_2nd"/>
</dbReference>
<evidence type="ECO:0000256" key="4">
    <source>
        <dbReference type="PROSITE-ProRule" id="PRU00221"/>
    </source>
</evidence>
<evidence type="ECO:0000256" key="3">
    <source>
        <dbReference type="ARBA" id="ARBA00022737"/>
    </source>
</evidence>
<dbReference type="CDD" id="cd00200">
    <property type="entry name" value="WD40"/>
    <property type="match status" value="3"/>
</dbReference>
<dbReference type="InterPro" id="IPR020472">
    <property type="entry name" value="WD40_PAC1"/>
</dbReference>
<dbReference type="PROSITE" id="PS50082">
    <property type="entry name" value="WD_REPEATS_2"/>
    <property type="match status" value="13"/>
</dbReference>
<evidence type="ECO:0000256" key="2">
    <source>
        <dbReference type="ARBA" id="ARBA00022574"/>
    </source>
</evidence>
<dbReference type="SUPFAM" id="SSF50978">
    <property type="entry name" value="WD40 repeat-like"/>
    <property type="match status" value="3"/>
</dbReference>
<dbReference type="SMART" id="SM00320">
    <property type="entry name" value="WD40"/>
    <property type="match status" value="14"/>
</dbReference>
<dbReference type="InterPro" id="IPR027417">
    <property type="entry name" value="P-loop_NTPase"/>
</dbReference>
<evidence type="ECO:0000256" key="1">
    <source>
        <dbReference type="ARBA" id="ARBA00019442"/>
    </source>
</evidence>
<dbReference type="PROSITE" id="PS00678">
    <property type="entry name" value="WD_REPEATS_1"/>
    <property type="match status" value="7"/>
</dbReference>
<dbReference type="Pfam" id="PF23414">
    <property type="entry name" value="Beta-prop_EML_2"/>
    <property type="match status" value="1"/>
</dbReference>
<dbReference type="InterPro" id="IPR018391">
    <property type="entry name" value="PQQ_b-propeller_rpt"/>
</dbReference>
<dbReference type="SMART" id="SM00564">
    <property type="entry name" value="PQQ"/>
    <property type="match status" value="4"/>
</dbReference>
<feature type="repeat" description="WD" evidence="4">
    <location>
        <begin position="1068"/>
        <end position="1109"/>
    </location>
</feature>
<dbReference type="InterPro" id="IPR058651">
    <property type="entry name" value="HTH_VMAP-M9"/>
</dbReference>
<dbReference type="InterPro" id="IPR015943">
    <property type="entry name" value="WD40/YVTN_repeat-like_dom_sf"/>
</dbReference>